<sequence length="645" mass="67586">MHRGIRVVVSTLFAVAALAGFAPPASAATGDEITDFAIEYTVSEDGVLHVKETIEYSFGSSGRHGIYRDLVVREPYKDDNTKDQKYEVSNISVWSPGASDDWSSETTKFNDGRDAVLRIKIGSADRTIYSNDATYVIKYDVRGALRRFGDHSELYWDATGSNWDAAIKKVTVSVTVPQGVQRAECYSGPAGSTAACESKSLTAGQAVFGASGLVRKEQLTVVAGIKAGAVRNDTPIVVDPPGALERAGLSWLGIAASVLVTAAAAGLAVLHHRKAGRDQRYVDLPPGTLPPEGAKARIGVDTLAVEQLPVAFAPPKIPVAEGGLLLDGAATNREVAATLIDLAVRGALRIDNSDNSAGTDHAGGVRKAVLVDPAVATEPHEEALLKGLFPDLRPGDERLLKAAAPGDYSLVRGAEATIAAVQRQVRLHNWYVKMPHTAGGTDGDMTLPVGWMLAIAIVVLGIGAAQLGSGPFTSGRFLLIAAPGTALLVLVGLWVSRKRRGRRTATGRALTDQVLGFRKYLATAEADQLRFEEGEDIFSKYLPWAIAFGLAERWQRVCGELVRTGRLTADPDWYVGPSYYTSDWTASSFSSTVASTFAAPPPPPPEPSGGGGGGSSSGFSSSSSYSSSDSGSSGGGGGGGGGGSW</sequence>
<dbReference type="InterPro" id="IPR018702">
    <property type="entry name" value="DUF2207"/>
</dbReference>
<feature type="chain" id="PRO_5043582803" evidence="3">
    <location>
        <begin position="28"/>
        <end position="645"/>
    </location>
</feature>
<feature type="compositionally biased region" description="Low complexity" evidence="1">
    <location>
        <begin position="617"/>
        <end position="631"/>
    </location>
</feature>
<keyword evidence="3" id="KW-0732">Signal</keyword>
<dbReference type="RefSeq" id="WP_350276487.1">
    <property type="nucleotide sequence ID" value="NZ_CP158165.1"/>
</dbReference>
<dbReference type="Pfam" id="PF09972">
    <property type="entry name" value="DUF2207"/>
    <property type="match status" value="1"/>
</dbReference>
<feature type="domain" description="Predicted membrane protein YciQ-like C-terminal" evidence="5">
    <location>
        <begin position="313"/>
        <end position="556"/>
    </location>
</feature>
<evidence type="ECO:0000313" key="6">
    <source>
        <dbReference type="EMBL" id="XBV23656.1"/>
    </source>
</evidence>
<feature type="transmembrane region" description="Helical" evidence="2">
    <location>
        <begin position="475"/>
        <end position="495"/>
    </location>
</feature>
<proteinExistence type="predicted"/>
<feature type="domain" description="DUF2207" evidence="4">
    <location>
        <begin position="32"/>
        <end position="224"/>
    </location>
</feature>
<feature type="compositionally biased region" description="Gly residues" evidence="1">
    <location>
        <begin position="632"/>
        <end position="645"/>
    </location>
</feature>
<evidence type="ECO:0000259" key="4">
    <source>
        <dbReference type="Pfam" id="PF09972"/>
    </source>
</evidence>
<reference evidence="6" key="1">
    <citation type="submission" date="2024-06" db="EMBL/GenBank/DDBJ databases">
        <title>Kribbella sp. strain HUAS MG21 genome sequences.</title>
        <authorList>
            <person name="Mo P."/>
        </authorList>
    </citation>
    <scope>NUCLEOTIDE SEQUENCE</scope>
    <source>
        <strain evidence="6">HUAS MG21</strain>
    </source>
</reference>
<dbReference type="InterPro" id="IPR048389">
    <property type="entry name" value="YciQ-like_C"/>
</dbReference>
<keyword evidence="2" id="KW-0812">Transmembrane</keyword>
<feature type="transmembrane region" description="Helical" evidence="2">
    <location>
        <begin position="449"/>
        <end position="469"/>
    </location>
</feature>
<accession>A0AAU7TAF7</accession>
<feature type="signal peptide" evidence="3">
    <location>
        <begin position="1"/>
        <end position="27"/>
    </location>
</feature>
<dbReference type="EMBL" id="CP158165">
    <property type="protein sequence ID" value="XBV23656.1"/>
    <property type="molecule type" value="Genomic_DNA"/>
</dbReference>
<dbReference type="AlphaFoldDB" id="A0AAU7TAF7"/>
<organism evidence="6">
    <name type="scientific">Kribbella sp. HUAS MG21</name>
    <dbReference type="NCBI Taxonomy" id="3160966"/>
    <lineage>
        <taxon>Bacteria</taxon>
        <taxon>Bacillati</taxon>
        <taxon>Actinomycetota</taxon>
        <taxon>Actinomycetes</taxon>
        <taxon>Propionibacteriales</taxon>
        <taxon>Kribbellaceae</taxon>
        <taxon>Kribbella</taxon>
    </lineage>
</organism>
<evidence type="ECO:0000256" key="1">
    <source>
        <dbReference type="SAM" id="MobiDB-lite"/>
    </source>
</evidence>
<keyword evidence="2" id="KW-0472">Membrane</keyword>
<evidence type="ECO:0000256" key="2">
    <source>
        <dbReference type="SAM" id="Phobius"/>
    </source>
</evidence>
<protein>
    <submittedName>
        <fullName evidence="6">DUF2207 domain-containing protein</fullName>
    </submittedName>
</protein>
<evidence type="ECO:0000259" key="5">
    <source>
        <dbReference type="Pfam" id="PF20990"/>
    </source>
</evidence>
<dbReference type="Pfam" id="PF20990">
    <property type="entry name" value="DUF2207_C"/>
    <property type="match status" value="1"/>
</dbReference>
<evidence type="ECO:0000256" key="3">
    <source>
        <dbReference type="SAM" id="SignalP"/>
    </source>
</evidence>
<feature type="region of interest" description="Disordered" evidence="1">
    <location>
        <begin position="594"/>
        <end position="645"/>
    </location>
</feature>
<gene>
    <name evidence="6" type="ORF">ABN611_34440</name>
</gene>
<feature type="transmembrane region" description="Helical" evidence="2">
    <location>
        <begin position="249"/>
        <end position="270"/>
    </location>
</feature>
<name>A0AAU7TAF7_9ACTN</name>
<keyword evidence="2" id="KW-1133">Transmembrane helix</keyword>